<dbReference type="GO" id="GO:0009251">
    <property type="term" value="P:glucan catabolic process"/>
    <property type="evidence" value="ECO:0007669"/>
    <property type="project" value="TreeGrafter"/>
</dbReference>
<gene>
    <name evidence="6" type="ORF">J2I47_05910</name>
</gene>
<evidence type="ECO:0000259" key="5">
    <source>
        <dbReference type="Pfam" id="PF00150"/>
    </source>
</evidence>
<accession>A0A939GCZ7</accession>
<comment type="caution">
    <text evidence="6">The sequence shown here is derived from an EMBL/GenBank/DDBJ whole genome shotgun (WGS) entry which is preliminary data.</text>
</comment>
<dbReference type="InterPro" id="IPR017853">
    <property type="entry name" value="GH"/>
</dbReference>
<dbReference type="SUPFAM" id="SSF51445">
    <property type="entry name" value="(Trans)glycosidases"/>
    <property type="match status" value="1"/>
</dbReference>
<dbReference type="PANTHER" id="PTHR31297">
    <property type="entry name" value="GLUCAN ENDO-1,6-BETA-GLUCOSIDASE B"/>
    <property type="match status" value="1"/>
</dbReference>
<evidence type="ECO:0000256" key="2">
    <source>
        <dbReference type="ARBA" id="ARBA00022801"/>
    </source>
</evidence>
<sequence length="393" mass="42710">MRLLSIAVVAVFLLSRCQSPEVGSQTGSTQSARVGAPGTLLAQYPNGIPALKKGINLSSWFGSGASPSQFTTRFTSTAFGQIKAQGFLHVRIPIGPNQLFQEATPGILNPATQAALNTGVNGLLAAGLAVIIDPIHASGDSDFEQKLANDPTFLPKAQAYWRAVAANFSGKPNTQVFFEVMNEPHMASTNPAWYRTAQDSLISAIRSVTPNHVIIATAPDWSSMDALLTVTPTDKNVLWNFHYYSPMVFTHQGANWITPTFGYIKNLPYPSTPTNVQSAANAAGDATAKQWILYYGTENWNAAKIMTDVGRINTWATNNGVLVSCNEFGVYKTYVSNTPRCAYLGDVRKALEAYQIAWTMWEYDEGFGYISYKNANNRTGVQINTTLKTALGL</sequence>
<dbReference type="GO" id="GO:0008422">
    <property type="term" value="F:beta-glucosidase activity"/>
    <property type="evidence" value="ECO:0007669"/>
    <property type="project" value="TreeGrafter"/>
</dbReference>
<dbReference type="AlphaFoldDB" id="A0A939GCZ7"/>
<dbReference type="PANTHER" id="PTHR31297:SF17">
    <property type="entry name" value="ENDOGLUCANASE"/>
    <property type="match status" value="1"/>
</dbReference>
<dbReference type="Pfam" id="PF00150">
    <property type="entry name" value="Cellulase"/>
    <property type="match status" value="1"/>
</dbReference>
<evidence type="ECO:0000256" key="4">
    <source>
        <dbReference type="RuleBase" id="RU361153"/>
    </source>
</evidence>
<reference evidence="6" key="1">
    <citation type="submission" date="2021-03" db="EMBL/GenBank/DDBJ databases">
        <title>Fibrella sp. HMF5335 genome sequencing and assembly.</title>
        <authorList>
            <person name="Kang H."/>
            <person name="Kim H."/>
            <person name="Bae S."/>
            <person name="Joh K."/>
        </authorList>
    </citation>
    <scope>NUCLEOTIDE SEQUENCE</scope>
    <source>
        <strain evidence="6">HMF5335</strain>
    </source>
</reference>
<keyword evidence="7" id="KW-1185">Reference proteome</keyword>
<dbReference type="EMBL" id="JAFMYV010000002">
    <property type="protein sequence ID" value="MBO0936076.1"/>
    <property type="molecule type" value="Genomic_DNA"/>
</dbReference>
<dbReference type="InterPro" id="IPR050386">
    <property type="entry name" value="Glycosyl_hydrolase_5"/>
</dbReference>
<dbReference type="GO" id="GO:0005576">
    <property type="term" value="C:extracellular region"/>
    <property type="evidence" value="ECO:0007669"/>
    <property type="project" value="TreeGrafter"/>
</dbReference>
<evidence type="ECO:0000313" key="6">
    <source>
        <dbReference type="EMBL" id="MBO0936076.1"/>
    </source>
</evidence>
<protein>
    <submittedName>
        <fullName evidence="6">Cellulase family glycosylhydrolase</fullName>
    </submittedName>
</protein>
<name>A0A939GCZ7_9BACT</name>
<evidence type="ECO:0000256" key="1">
    <source>
        <dbReference type="ARBA" id="ARBA00022729"/>
    </source>
</evidence>
<dbReference type="InterPro" id="IPR001547">
    <property type="entry name" value="Glyco_hydro_5"/>
</dbReference>
<dbReference type="GO" id="GO:0009986">
    <property type="term" value="C:cell surface"/>
    <property type="evidence" value="ECO:0007669"/>
    <property type="project" value="TreeGrafter"/>
</dbReference>
<dbReference type="Proteomes" id="UP000664034">
    <property type="component" value="Unassembled WGS sequence"/>
</dbReference>
<keyword evidence="3 4" id="KW-0326">Glycosidase</keyword>
<evidence type="ECO:0000256" key="3">
    <source>
        <dbReference type="ARBA" id="ARBA00023295"/>
    </source>
</evidence>
<keyword evidence="2 4" id="KW-0378">Hydrolase</keyword>
<dbReference type="InterPro" id="IPR018087">
    <property type="entry name" value="Glyco_hydro_5_CS"/>
</dbReference>
<proteinExistence type="inferred from homology"/>
<keyword evidence="1" id="KW-0732">Signal</keyword>
<feature type="domain" description="Glycoside hydrolase family 5" evidence="5">
    <location>
        <begin position="74"/>
        <end position="363"/>
    </location>
</feature>
<organism evidence="6 7">
    <name type="scientific">Fibrella rubiginis</name>
    <dbReference type="NCBI Taxonomy" id="2817060"/>
    <lineage>
        <taxon>Bacteria</taxon>
        <taxon>Pseudomonadati</taxon>
        <taxon>Bacteroidota</taxon>
        <taxon>Cytophagia</taxon>
        <taxon>Cytophagales</taxon>
        <taxon>Spirosomataceae</taxon>
        <taxon>Fibrella</taxon>
    </lineage>
</organism>
<comment type="similarity">
    <text evidence="4">Belongs to the glycosyl hydrolase 5 (cellulase A) family.</text>
</comment>
<dbReference type="Gene3D" id="3.20.20.80">
    <property type="entry name" value="Glycosidases"/>
    <property type="match status" value="1"/>
</dbReference>
<dbReference type="RefSeq" id="WP_207363620.1">
    <property type="nucleotide sequence ID" value="NZ_JAFMYV010000002.1"/>
</dbReference>
<evidence type="ECO:0000313" key="7">
    <source>
        <dbReference type="Proteomes" id="UP000664034"/>
    </source>
</evidence>
<dbReference type="PROSITE" id="PS00659">
    <property type="entry name" value="GLYCOSYL_HYDROL_F5"/>
    <property type="match status" value="1"/>
</dbReference>